<dbReference type="OrthoDB" id="9780120at2"/>
<evidence type="ECO:0008006" key="4">
    <source>
        <dbReference type="Google" id="ProtNLM"/>
    </source>
</evidence>
<reference evidence="2 3" key="1">
    <citation type="journal article" date="1998" name="Nature">
        <title>The complete genome of the hyperthermophilic bacterium Aquifex aeolicus.</title>
        <authorList>
            <person name="Deckert G."/>
            <person name="Warren P.V."/>
            <person name="Gaasterland T."/>
            <person name="Young W.G."/>
            <person name="Lenox A.L."/>
            <person name="Graham D.E."/>
            <person name="Overbeek R."/>
            <person name="Snead M.A."/>
            <person name="Keller M."/>
            <person name="Aujay M."/>
            <person name="Huber R."/>
            <person name="Feldman R.A."/>
            <person name="Short J.M."/>
            <person name="Olson G.J."/>
            <person name="Swanson R.V."/>
        </authorList>
    </citation>
    <scope>NUCLEOTIDE SEQUENCE [LARGE SCALE GENOMIC DNA]</scope>
    <source>
        <strain evidence="2 3">VF5</strain>
    </source>
</reference>
<organism evidence="2 3">
    <name type="scientific">Aquifex aeolicus (strain VF5)</name>
    <dbReference type="NCBI Taxonomy" id="224324"/>
    <lineage>
        <taxon>Bacteria</taxon>
        <taxon>Pseudomonadati</taxon>
        <taxon>Aquificota</taxon>
        <taxon>Aquificia</taxon>
        <taxon>Aquificales</taxon>
        <taxon>Aquificaceae</taxon>
        <taxon>Aquifex</taxon>
    </lineage>
</organism>
<gene>
    <name evidence="2" type="ordered locus">aq_276</name>
</gene>
<dbReference type="KEGG" id="aae:aq_276"/>
<dbReference type="PATRIC" id="fig|224324.8.peg.230"/>
<protein>
    <recommendedName>
        <fullName evidence="4">Activator of (R)-2-hydroxyglutaryl-CoA dehydratase</fullName>
    </recommendedName>
</protein>
<accession>O66632</accession>
<dbReference type="HOGENOM" id="CLU_027953_0_0_0"/>
<dbReference type="STRING" id="224324.aq_276"/>
<dbReference type="AlphaFoldDB" id="O66632"/>
<dbReference type="EMBL" id="AE000657">
    <property type="protein sequence ID" value="AAC06598.1"/>
    <property type="molecule type" value="Genomic_DNA"/>
</dbReference>
<keyword evidence="3" id="KW-1185">Reference proteome</keyword>
<dbReference type="RefSeq" id="WP_010880130.1">
    <property type="nucleotide sequence ID" value="NC_000918.1"/>
</dbReference>
<keyword evidence="1" id="KW-0175">Coiled coil</keyword>
<feature type="coiled-coil region" evidence="1">
    <location>
        <begin position="397"/>
        <end position="431"/>
    </location>
</feature>
<dbReference type="EnsemblBacteria" id="AAC06598">
    <property type="protein sequence ID" value="AAC06598"/>
    <property type="gene ID" value="aq_276"/>
</dbReference>
<dbReference type="PANTHER" id="PTHR32329">
    <property type="entry name" value="BIFUNCTIONAL PROTEIN [INCLUDES 2-HYDROXYACYL-COA DEHYDRATASE (N-TER) AND ITS ACTIVATOR DOMAIN (C_TERM)-RELATED"/>
    <property type="match status" value="1"/>
</dbReference>
<dbReference type="Proteomes" id="UP000000798">
    <property type="component" value="Chromosome"/>
</dbReference>
<dbReference type="PANTHER" id="PTHR32329:SF2">
    <property type="entry name" value="BIFUNCTIONAL PROTEIN [INCLUDES 2-HYDROXYACYL-COA DEHYDRATASE (N-TER) AND ITS ACTIVATOR DOMAIN (C_TERM)"/>
    <property type="match status" value="1"/>
</dbReference>
<dbReference type="InParanoid" id="O66632"/>
<evidence type="ECO:0000313" key="2">
    <source>
        <dbReference type="EMBL" id="AAC06598.1"/>
    </source>
</evidence>
<name>O66632_AQUAE</name>
<evidence type="ECO:0000256" key="1">
    <source>
        <dbReference type="SAM" id="Coils"/>
    </source>
</evidence>
<dbReference type="InterPro" id="IPR051805">
    <property type="entry name" value="Dehydratase_Activator_Redct"/>
</dbReference>
<sequence>MKILYGGLTQAHDFLIKGAMERLGYDVEPLPTPDNEALKVGKEFCNKGQCNPTYYTVGNLVKYLMEKRESGERDIEKKYVFVTAGSCGPCRFGMYEMEYRKALKDAGFRDFKVITFEQSEAVLKEMGESELKFDKDFFLSLMKAVILGDLINDVYYKVKPYEEVPNSADMWKEESLNILYEALRNGRSLFKALREVKRKLDNLKVYYFQPKPKVKITGEFFAQTTEGDGNYRMAKWLIEEGAEPIVEPVSTWIEYLIYEKILDTKEKAFKNRKQAFKTILALKALNVYFRGLYNFYRLALGNKPDPLKSQKKLAQYANRYYNVRLSGGEGHMEVGKHIYMIKHKKAHMVISVKPFGCMPSTQSDGVQSKVIEDLGGSLFVAVETSGDAEANVKSRVLMKLYEAKMKAFEEYERAKEELKISEEDIQRAINENPKLKSGGIKLPHRYVSTASNALLLLN</sequence>
<proteinExistence type="predicted"/>
<evidence type="ECO:0000313" key="3">
    <source>
        <dbReference type="Proteomes" id="UP000000798"/>
    </source>
</evidence>
<dbReference type="PIR" id="D70325">
    <property type="entry name" value="D70325"/>
</dbReference>
<dbReference type="eggNOG" id="COG3581">
    <property type="taxonomic scope" value="Bacteria"/>
</dbReference>